<evidence type="ECO:0000313" key="3">
    <source>
        <dbReference type="EMBL" id="GAA4351048.1"/>
    </source>
</evidence>
<feature type="chain" id="PRO_5046611511" evidence="1">
    <location>
        <begin position="26"/>
        <end position="255"/>
    </location>
</feature>
<proteinExistence type="predicted"/>
<dbReference type="Proteomes" id="UP001501294">
    <property type="component" value="Unassembled WGS sequence"/>
</dbReference>
<evidence type="ECO:0000256" key="1">
    <source>
        <dbReference type="SAM" id="SignalP"/>
    </source>
</evidence>
<protein>
    <submittedName>
        <fullName evidence="3">DUF4097 family beta strand repeat-containing protein</fullName>
    </submittedName>
</protein>
<dbReference type="RefSeq" id="WP_223578689.1">
    <property type="nucleotide sequence ID" value="NZ_BAABFU010000002.1"/>
</dbReference>
<keyword evidence="1" id="KW-0732">Signal</keyword>
<sequence length="255" mass="27356">MNTVNKWIGVVSAVSLGIASLAVMANESKDYSKTYEFSSSGSINLDNINGNISVSGWDKDEILLEYTVTADDADDIDNIKVEVKHSNDDFDVEVDINSGGFMNWGGNSGQVSFSLKVPQGASLDSIESVNGNIRIEGVTGEIKTETVNGKIMIKNASQDVKFGTVNGNVEVHLDQLSSSSRVKGDTVNGDIEVYLPENDGFELRTETVNGDLSNDFGIEVDEGEYVGADMDGQYKGGGASLKFDTVNGDIDVRKK</sequence>
<gene>
    <name evidence="3" type="ORF">GCM10023150_17450</name>
</gene>
<keyword evidence="4" id="KW-1185">Reference proteome</keyword>
<reference evidence="4" key="1">
    <citation type="journal article" date="2019" name="Int. J. Syst. Evol. Microbiol.">
        <title>The Global Catalogue of Microorganisms (GCM) 10K type strain sequencing project: providing services to taxonomists for standard genome sequencing and annotation.</title>
        <authorList>
            <consortium name="The Broad Institute Genomics Platform"/>
            <consortium name="The Broad Institute Genome Sequencing Center for Infectious Disease"/>
            <person name="Wu L."/>
            <person name="Ma J."/>
        </authorList>
    </citation>
    <scope>NUCLEOTIDE SEQUENCE [LARGE SCALE GENOMIC DNA]</scope>
    <source>
        <strain evidence="4">JCM 17727</strain>
    </source>
</reference>
<feature type="signal peptide" evidence="1">
    <location>
        <begin position="1"/>
        <end position="25"/>
    </location>
</feature>
<evidence type="ECO:0000259" key="2">
    <source>
        <dbReference type="Pfam" id="PF13349"/>
    </source>
</evidence>
<name>A0ABP8I4T9_9GAMM</name>
<feature type="domain" description="DUF4097" evidence="2">
    <location>
        <begin position="48"/>
        <end position="252"/>
    </location>
</feature>
<organism evidence="3 4">
    <name type="scientific">Kangiella taiwanensis</name>
    <dbReference type="NCBI Taxonomy" id="1079179"/>
    <lineage>
        <taxon>Bacteria</taxon>
        <taxon>Pseudomonadati</taxon>
        <taxon>Pseudomonadota</taxon>
        <taxon>Gammaproteobacteria</taxon>
        <taxon>Kangiellales</taxon>
        <taxon>Kangiellaceae</taxon>
        <taxon>Kangiella</taxon>
    </lineage>
</organism>
<dbReference type="Pfam" id="PF13349">
    <property type="entry name" value="DUF4097"/>
    <property type="match status" value="1"/>
</dbReference>
<accession>A0ABP8I4T9</accession>
<dbReference type="InterPro" id="IPR025164">
    <property type="entry name" value="Toastrack_DUF4097"/>
</dbReference>
<comment type="caution">
    <text evidence="3">The sequence shown here is derived from an EMBL/GenBank/DDBJ whole genome shotgun (WGS) entry which is preliminary data.</text>
</comment>
<dbReference type="EMBL" id="BAABFU010000002">
    <property type="protein sequence ID" value="GAA4351048.1"/>
    <property type="molecule type" value="Genomic_DNA"/>
</dbReference>
<evidence type="ECO:0000313" key="4">
    <source>
        <dbReference type="Proteomes" id="UP001501294"/>
    </source>
</evidence>